<dbReference type="RefSeq" id="WP_104644003.1">
    <property type="nucleotide sequence ID" value="NZ_AQGW01000025.1"/>
</dbReference>
<evidence type="ECO:0000313" key="1">
    <source>
        <dbReference type="EMBL" id="MBE0384548.1"/>
    </source>
</evidence>
<dbReference type="Proteomes" id="UP000615003">
    <property type="component" value="Unassembled WGS sequence"/>
</dbReference>
<name>A0A2K4XF44_PSEVC</name>
<reference evidence="2 3" key="2">
    <citation type="submission" date="2017-11" db="EMBL/GenBank/DDBJ databases">
        <authorList>
            <person name="Han C.G."/>
        </authorList>
    </citation>
    <scope>NUCLEOTIDE SEQUENCE [LARGE SCALE GENOMIC DNA]</scope>
    <source>
        <strain evidence="3">ATCC 43555</strain>
        <strain evidence="2">ATCC43555</strain>
    </source>
</reference>
<gene>
    <name evidence="2" type="ORF">PCAR9_B0459</name>
    <name evidence="1" type="ORF">PCARR_b0544</name>
</gene>
<proteinExistence type="predicted"/>
<evidence type="ECO:0000313" key="4">
    <source>
        <dbReference type="Proteomes" id="UP000615003"/>
    </source>
</evidence>
<organism evidence="2 3">
    <name type="scientific">Pseudoalteromonas carrageenovora IAM 12662</name>
    <dbReference type="NCBI Taxonomy" id="1314868"/>
    <lineage>
        <taxon>Bacteria</taxon>
        <taxon>Pseudomonadati</taxon>
        <taxon>Pseudomonadota</taxon>
        <taxon>Gammaproteobacteria</taxon>
        <taxon>Alteromonadales</taxon>
        <taxon>Pseudoalteromonadaceae</taxon>
        <taxon>Pseudoalteromonas</taxon>
    </lineage>
</organism>
<dbReference type="EMBL" id="LT965929">
    <property type="protein sequence ID" value="SOU42931.1"/>
    <property type="molecule type" value="Genomic_DNA"/>
</dbReference>
<dbReference type="EMBL" id="AQGW01000025">
    <property type="protein sequence ID" value="MBE0384548.1"/>
    <property type="molecule type" value="Genomic_DNA"/>
</dbReference>
<evidence type="ECO:0000313" key="3">
    <source>
        <dbReference type="Proteomes" id="UP000238288"/>
    </source>
</evidence>
<protein>
    <submittedName>
        <fullName evidence="2">Uncharacterized protein</fullName>
    </submittedName>
</protein>
<evidence type="ECO:0000313" key="2">
    <source>
        <dbReference type="EMBL" id="SOU42931.1"/>
    </source>
</evidence>
<dbReference type="AlphaFoldDB" id="A0A2K4XF44"/>
<sequence length="222" mass="24559">MLNIDTKLSVSSLNKLQIRDLNETEISSFADILKQAKEDSNTPKAFLKSLTTDELQLVKKANSLASTISVDSLSAEGAQNLLSQPDGSDLVDLNNDGIVEIGESRSIHFPPVNAPLHVKTAWNKATEGLDWAEKARIELTLHSMAYGFNINGSGTKEALAPEEQWNKTNIDALSEYAYSNLEFRVNLEGWSDYNKQLNDVYDKFFTSVLQGVASSPERSFVE</sequence>
<accession>A0A2K4XF44</accession>
<keyword evidence="4" id="KW-1185">Reference proteome</keyword>
<dbReference type="OrthoDB" id="6118848at2"/>
<dbReference type="Proteomes" id="UP000238288">
    <property type="component" value="Chromosome PCAR9b"/>
</dbReference>
<reference evidence="1 4" key="1">
    <citation type="submission" date="2015-06" db="EMBL/GenBank/DDBJ databases">
        <title>Genome sequence of Pseudoalteromonas carrageenovora.</title>
        <authorList>
            <person name="Xie B.-B."/>
            <person name="Rong J.-C."/>
            <person name="Qin Q.-L."/>
            <person name="Zhang Y.-Z."/>
        </authorList>
    </citation>
    <scope>NUCLEOTIDE SEQUENCE [LARGE SCALE GENOMIC DNA]</scope>
    <source>
        <strain evidence="1 4">IAM 12662</strain>
    </source>
</reference>
<dbReference type="GeneID" id="93665638"/>